<name>A0A1V2GY18_9PROT</name>
<feature type="domain" description="N-acetyltransferase" evidence="3">
    <location>
        <begin position="4"/>
        <end position="146"/>
    </location>
</feature>
<dbReference type="OrthoDB" id="9796171at2"/>
<dbReference type="Pfam" id="PF13673">
    <property type="entry name" value="Acetyltransf_10"/>
    <property type="match status" value="1"/>
</dbReference>
<dbReference type="SUPFAM" id="SSF55729">
    <property type="entry name" value="Acyl-CoA N-acyltransferases (Nat)"/>
    <property type="match status" value="1"/>
</dbReference>
<dbReference type="CDD" id="cd04301">
    <property type="entry name" value="NAT_SF"/>
    <property type="match status" value="1"/>
</dbReference>
<sequence>MSGLEIARAEDDAAREACFAIRREVFVVEQQVPESEEYDALDASALHVLARRGGEPVATARVVLKEEGRVAKIGRVAVRRIARGSGAGAAVMRWIEGDPAVAEVREFVLEAQTHAVPFYERLGYVVEGEEFLDVGIPHLFMRKANLQK</sequence>
<comment type="caution">
    <text evidence="4">The sequence shown here is derived from an EMBL/GenBank/DDBJ whole genome shotgun (WGS) entry which is preliminary data.</text>
</comment>
<keyword evidence="2" id="KW-0012">Acyltransferase</keyword>
<dbReference type="PANTHER" id="PTHR43877">
    <property type="entry name" value="AMINOALKYLPHOSPHONATE N-ACETYLTRANSFERASE-RELATED-RELATED"/>
    <property type="match status" value="1"/>
</dbReference>
<dbReference type="Gene3D" id="3.40.630.30">
    <property type="match status" value="1"/>
</dbReference>
<reference evidence="4 5" key="1">
    <citation type="submission" date="2016-10" db="EMBL/GenBank/DDBJ databases">
        <title>Draft Genome sequence of Roseomonas sp. strain M3.</title>
        <authorList>
            <person name="Subhash Y."/>
            <person name="Lee S."/>
        </authorList>
    </citation>
    <scope>NUCLEOTIDE SEQUENCE [LARGE SCALE GENOMIC DNA]</scope>
    <source>
        <strain evidence="4 5">M3</strain>
    </source>
</reference>
<dbReference type="GO" id="GO:0016747">
    <property type="term" value="F:acyltransferase activity, transferring groups other than amino-acyl groups"/>
    <property type="evidence" value="ECO:0007669"/>
    <property type="project" value="InterPro"/>
</dbReference>
<keyword evidence="5" id="KW-1185">Reference proteome</keyword>
<gene>
    <name evidence="4" type="ORF">BKE38_23830</name>
</gene>
<dbReference type="AlphaFoldDB" id="A0A1V2GY18"/>
<evidence type="ECO:0000256" key="1">
    <source>
        <dbReference type="ARBA" id="ARBA00022679"/>
    </source>
</evidence>
<evidence type="ECO:0000256" key="2">
    <source>
        <dbReference type="ARBA" id="ARBA00023315"/>
    </source>
</evidence>
<evidence type="ECO:0000313" key="4">
    <source>
        <dbReference type="EMBL" id="ONG47342.1"/>
    </source>
</evidence>
<dbReference type="InterPro" id="IPR050832">
    <property type="entry name" value="Bact_Acetyltransf"/>
</dbReference>
<proteinExistence type="predicted"/>
<evidence type="ECO:0000259" key="3">
    <source>
        <dbReference type="PROSITE" id="PS51186"/>
    </source>
</evidence>
<dbReference type="PROSITE" id="PS51186">
    <property type="entry name" value="GNAT"/>
    <property type="match status" value="1"/>
</dbReference>
<dbReference type="InterPro" id="IPR016181">
    <property type="entry name" value="Acyl_CoA_acyltransferase"/>
</dbReference>
<dbReference type="EMBL" id="MLCO01000283">
    <property type="protein sequence ID" value="ONG47342.1"/>
    <property type="molecule type" value="Genomic_DNA"/>
</dbReference>
<evidence type="ECO:0000313" key="5">
    <source>
        <dbReference type="Proteomes" id="UP000188879"/>
    </source>
</evidence>
<dbReference type="Proteomes" id="UP000188879">
    <property type="component" value="Unassembled WGS sequence"/>
</dbReference>
<dbReference type="InterPro" id="IPR000182">
    <property type="entry name" value="GNAT_dom"/>
</dbReference>
<protein>
    <submittedName>
        <fullName evidence="4">Drug:proton antiporter</fullName>
    </submittedName>
</protein>
<keyword evidence="1" id="KW-0808">Transferase</keyword>
<accession>A0A1V2GY18</accession>
<dbReference type="PANTHER" id="PTHR43877:SF2">
    <property type="entry name" value="AMINOALKYLPHOSPHONATE N-ACETYLTRANSFERASE-RELATED"/>
    <property type="match status" value="1"/>
</dbReference>
<organism evidence="4 5">
    <name type="scientific">Teichococcus deserti</name>
    <dbReference type="NCBI Taxonomy" id="1817963"/>
    <lineage>
        <taxon>Bacteria</taxon>
        <taxon>Pseudomonadati</taxon>
        <taxon>Pseudomonadota</taxon>
        <taxon>Alphaproteobacteria</taxon>
        <taxon>Acetobacterales</taxon>
        <taxon>Roseomonadaceae</taxon>
        <taxon>Roseomonas</taxon>
    </lineage>
</organism>